<evidence type="ECO:0000256" key="9">
    <source>
        <dbReference type="ARBA" id="ARBA00023136"/>
    </source>
</evidence>
<keyword evidence="16" id="KW-1185">Reference proteome</keyword>
<evidence type="ECO:0000256" key="10">
    <source>
        <dbReference type="ARBA" id="ARBA00037387"/>
    </source>
</evidence>
<evidence type="ECO:0000256" key="14">
    <source>
        <dbReference type="SAM" id="Phobius"/>
    </source>
</evidence>
<evidence type="ECO:0000256" key="12">
    <source>
        <dbReference type="ARBA" id="ARBA00039702"/>
    </source>
</evidence>
<feature type="transmembrane region" description="Helical" evidence="14">
    <location>
        <begin position="231"/>
        <end position="251"/>
    </location>
</feature>
<keyword evidence="3" id="KW-0813">Transport</keyword>
<dbReference type="GO" id="GO:0009401">
    <property type="term" value="P:phosphoenolpyruvate-dependent sugar phosphotransferase system"/>
    <property type="evidence" value="ECO:0007669"/>
    <property type="project" value="UniProtKB-KW"/>
</dbReference>
<comment type="similarity">
    <text evidence="11">Belongs to the UlaA family.</text>
</comment>
<dbReference type="Proteomes" id="UP000043763">
    <property type="component" value="Unassembled WGS sequence"/>
</dbReference>
<keyword evidence="9 14" id="KW-0472">Membrane</keyword>
<feature type="transmembrane region" description="Helical" evidence="14">
    <location>
        <begin position="12"/>
        <end position="30"/>
    </location>
</feature>
<evidence type="ECO:0000256" key="6">
    <source>
        <dbReference type="ARBA" id="ARBA00022683"/>
    </source>
</evidence>
<keyword evidence="4" id="KW-1003">Cell membrane</keyword>
<dbReference type="InterPro" id="IPR004703">
    <property type="entry name" value="PTS_sugar-sp_permease"/>
</dbReference>
<feature type="transmembrane region" description="Helical" evidence="14">
    <location>
        <begin position="37"/>
        <end position="55"/>
    </location>
</feature>
<comment type="subunit">
    <text evidence="2">Homodimer.</text>
</comment>
<keyword evidence="8 14" id="KW-1133">Transmembrane helix</keyword>
<dbReference type="RefSeq" id="WP_048596049.1">
    <property type="nucleotide sequence ID" value="NZ_CVLB01000003.1"/>
</dbReference>
<feature type="transmembrane region" description="Helical" evidence="14">
    <location>
        <begin position="139"/>
        <end position="169"/>
    </location>
</feature>
<feature type="transmembrane region" description="Helical" evidence="14">
    <location>
        <begin position="375"/>
        <end position="397"/>
    </location>
</feature>
<evidence type="ECO:0000256" key="11">
    <source>
        <dbReference type="ARBA" id="ARBA00038218"/>
    </source>
</evidence>
<comment type="function">
    <text evidence="10">The phosphoenolpyruvate-dependent sugar phosphotransferase system (sugar PTS), a major carbohydrate active transport system, catalyzes the phosphorylation of incoming sugar substrates concomitantly with their translocation across the cell membrane. The enzyme II UlaABC PTS system is involved in ascorbate transport.</text>
</comment>
<evidence type="ECO:0000256" key="1">
    <source>
        <dbReference type="ARBA" id="ARBA00004651"/>
    </source>
</evidence>
<keyword evidence="6" id="KW-0598">Phosphotransferase system</keyword>
<dbReference type="NCBIfam" id="NF009550">
    <property type="entry name" value="PRK12997.1-1"/>
    <property type="match status" value="1"/>
</dbReference>
<evidence type="ECO:0000256" key="2">
    <source>
        <dbReference type="ARBA" id="ARBA00011738"/>
    </source>
</evidence>
<proteinExistence type="inferred from homology"/>
<evidence type="ECO:0000313" key="15">
    <source>
        <dbReference type="EMBL" id="CRF35475.1"/>
    </source>
</evidence>
<organism evidence="15 16">
    <name type="scientific">Brachyspira suanatina</name>
    <dbReference type="NCBI Taxonomy" id="381802"/>
    <lineage>
        <taxon>Bacteria</taxon>
        <taxon>Pseudomonadati</taxon>
        <taxon>Spirochaetota</taxon>
        <taxon>Spirochaetia</taxon>
        <taxon>Brachyspirales</taxon>
        <taxon>Brachyspiraceae</taxon>
        <taxon>Brachyspira</taxon>
    </lineage>
</organism>
<evidence type="ECO:0000256" key="4">
    <source>
        <dbReference type="ARBA" id="ARBA00022475"/>
    </source>
</evidence>
<dbReference type="PANTHER" id="PTHR33843">
    <property type="entry name" value="ASCORBATE-SPECIFIC PTS SYSTEM EIIC COMPONENT"/>
    <property type="match status" value="1"/>
</dbReference>
<feature type="transmembrane region" description="Helical" evidence="14">
    <location>
        <begin position="263"/>
        <end position="285"/>
    </location>
</feature>
<dbReference type="EMBL" id="CVLB01000003">
    <property type="protein sequence ID" value="CRF35475.1"/>
    <property type="molecule type" value="Genomic_DNA"/>
</dbReference>
<feature type="transmembrane region" description="Helical" evidence="14">
    <location>
        <begin position="99"/>
        <end position="118"/>
    </location>
</feature>
<dbReference type="Pfam" id="PF03611">
    <property type="entry name" value="EIIC-GAT"/>
    <property type="match status" value="1"/>
</dbReference>
<dbReference type="OrthoDB" id="9796178at2"/>
<feature type="transmembrane region" description="Helical" evidence="14">
    <location>
        <begin position="323"/>
        <end position="344"/>
    </location>
</feature>
<evidence type="ECO:0000256" key="13">
    <source>
        <dbReference type="ARBA" id="ARBA00042859"/>
    </source>
</evidence>
<keyword evidence="7 14" id="KW-0812">Transmembrane</keyword>
<evidence type="ECO:0000256" key="3">
    <source>
        <dbReference type="ARBA" id="ARBA00022448"/>
    </source>
</evidence>
<protein>
    <recommendedName>
        <fullName evidence="12">Ascorbate-specific PTS system EIIC component</fullName>
    </recommendedName>
    <alternativeName>
        <fullName evidence="13">Ascorbate-specific permease IIC component UlaA</fullName>
    </alternativeName>
</protein>
<dbReference type="PANTHER" id="PTHR33843:SF4">
    <property type="entry name" value="ASCORBATE-SPECIFIC PTS SYSTEM EIIC COMPONENT"/>
    <property type="match status" value="1"/>
</dbReference>
<reference evidence="16" key="1">
    <citation type="submission" date="2015-04" db="EMBL/GenBank/DDBJ databases">
        <authorList>
            <person name="Mushtaq Mamoona"/>
        </authorList>
    </citation>
    <scope>NUCLEOTIDE SEQUENCE [LARGE SCALE GENOMIC DNA]</scope>
    <source>
        <strain evidence="16">AN4859/03</strain>
    </source>
</reference>
<evidence type="ECO:0000256" key="5">
    <source>
        <dbReference type="ARBA" id="ARBA00022597"/>
    </source>
</evidence>
<evidence type="ECO:0000256" key="7">
    <source>
        <dbReference type="ARBA" id="ARBA00022692"/>
    </source>
</evidence>
<keyword evidence="5" id="KW-0762">Sugar transport</keyword>
<gene>
    <name evidence="15" type="ORF">BRSU_2680</name>
</gene>
<evidence type="ECO:0000256" key="8">
    <source>
        <dbReference type="ARBA" id="ARBA00022989"/>
    </source>
</evidence>
<dbReference type="AlphaFoldDB" id="A0A0G4KAL1"/>
<evidence type="ECO:0000313" key="16">
    <source>
        <dbReference type="Proteomes" id="UP000043763"/>
    </source>
</evidence>
<sequence>MEILKNILNGLLTSPVIMIGALICVGYIALKEKPVKVITGTITSMVGISLVIFGGNQFTGLFKPITEAINNNFGVSGYIMDSYAMKSATQEALGSNFGLVGYVFLIAFIVNIVLVYFGKYTKAKGVFLTGNAGIAHSQAILWLVLVYLGKGSIFSTIVSGILVGIYWAYSTTIAFDAVEKVTGGSGFTIGHNQQIGIWFFSKFAHLFGDPEKEDAEKLTLPGWLSVFNNNVVSVAVIMIIFVGAFMIPLGIDGIEKISKGTNWFIYIIMIGINFSMNMVILLTGVRMMVGELTSAFRGIQEKIVPNAIPAIDVAAILPFSPNAATLGFIFTTIGTIISMIILLVIKSPIMVLPGFVPLFFSGGPIGVVANKYGGIKSIIVCSILLGMIQTFGTVWAIKLMAYPSGVGWSGMFDFATVWPLITEGIKLIGSFIN</sequence>
<dbReference type="InterPro" id="IPR051562">
    <property type="entry name" value="Ascorbate-PTS_EIIC"/>
</dbReference>
<dbReference type="GO" id="GO:0005886">
    <property type="term" value="C:plasma membrane"/>
    <property type="evidence" value="ECO:0007669"/>
    <property type="project" value="UniProtKB-SubCell"/>
</dbReference>
<name>A0A0G4KAL1_9SPIR</name>
<accession>A0A0G4KAL1</accession>
<comment type="subcellular location">
    <subcellularLocation>
        <location evidence="1">Cell membrane</location>
        <topology evidence="1">Multi-pass membrane protein</topology>
    </subcellularLocation>
</comment>